<dbReference type="AlphaFoldDB" id="A0A8B7ZJZ2"/>
<evidence type="ECO:0000256" key="1">
    <source>
        <dbReference type="ARBA" id="ARBA00022692"/>
    </source>
</evidence>
<feature type="region of interest" description="Disordered" evidence="4">
    <location>
        <begin position="658"/>
        <end position="678"/>
    </location>
</feature>
<dbReference type="Pfam" id="PF07690">
    <property type="entry name" value="MFS_1"/>
    <property type="match status" value="1"/>
</dbReference>
<feature type="transmembrane region" description="Helical" evidence="5">
    <location>
        <begin position="135"/>
        <end position="157"/>
    </location>
</feature>
<evidence type="ECO:0000313" key="7">
    <source>
        <dbReference type="RefSeq" id="XP_022105943.1"/>
    </source>
</evidence>
<dbReference type="OMA" id="CTNPRET"/>
<feature type="compositionally biased region" description="Polar residues" evidence="4">
    <location>
        <begin position="344"/>
        <end position="367"/>
    </location>
</feature>
<dbReference type="KEGG" id="aplc:110987488"/>
<dbReference type="PANTHER" id="PTHR23121:SF9">
    <property type="entry name" value="SODIUM-DEPENDENT GLUCOSE TRANSPORTER 1"/>
    <property type="match status" value="1"/>
</dbReference>
<evidence type="ECO:0000256" key="3">
    <source>
        <dbReference type="ARBA" id="ARBA00023136"/>
    </source>
</evidence>
<dbReference type="Proteomes" id="UP000694845">
    <property type="component" value="Unplaced"/>
</dbReference>
<feature type="transmembrane region" description="Helical" evidence="5">
    <location>
        <begin position="48"/>
        <end position="70"/>
    </location>
</feature>
<dbReference type="PANTHER" id="PTHR23121">
    <property type="entry name" value="SODIUM-DEPENDENT GLUCOSE TRANSPORTER 1"/>
    <property type="match status" value="1"/>
</dbReference>
<feature type="transmembrane region" description="Helical" evidence="5">
    <location>
        <begin position="169"/>
        <end position="192"/>
    </location>
</feature>
<keyword evidence="1 5" id="KW-0812">Transmembrane</keyword>
<gene>
    <name evidence="7" type="primary">LOC110987488</name>
</gene>
<dbReference type="GO" id="GO:0022857">
    <property type="term" value="F:transmembrane transporter activity"/>
    <property type="evidence" value="ECO:0007669"/>
    <property type="project" value="InterPro"/>
</dbReference>
<sequence length="678" mass="72287">MADSDDDDVLFSKSRTNQQTRGLLGNGVKNVDDVMNGPKEDRRLKRTLALCAAFLSLGLAIAVLGPTLVALKDQLAVSLPKISYVFVGRSIGYLAGSVVGGVTFEWFHPSLLMAVSLLASGIGLIVAPFCHTLWILAAVISVVGLAMGALDTGANVVCLRLWGKRSSPFLQALHFCFAVGAFLAPLLAAPFIPTDIILATNRTAAVPKTSFVHTWGEAGTTKPVEQTTLLENASTVTIGETTISTTATSMTSAKSATMTTAITTKDTTVNNVHETTTAKDTTVAPMEGATANGIENATTTQTTEREESNMSNQTVQTAVSTGNSTVATTKGARNITTTPTTGTEESNQTAVTTSVSTANPTSESQVEVSSAVPPGQFRNVYIIIGVFSMLVSTSFFYFFCTSPVRPPPSSTPGQYGDRESKNMDFKYTVLGLMFLFYFLYVGAEVTFGGYIFTFATQAQDGKLMNETSASLLNSAFWGSFATGRGLSICLASVLEPHMMLILDMVGCIASSIALSWCGDTNSIVLWVGTVVLGLSMASLFPAGISWLESYHRVTGSMATILVVGSAFGEMVFPLLMGWMLRKKDIREGSGFLQTGPIGLMYFMLATSGLTAIIFIVMQYLAKQHGVEQTKPGTSNPAQDLKLGLHEAINMEELIPRGNAKQSSKPIIPKPLRIKKHTE</sequence>
<dbReference type="RefSeq" id="XP_022105943.1">
    <property type="nucleotide sequence ID" value="XM_022250251.1"/>
</dbReference>
<feature type="transmembrane region" description="Helical" evidence="5">
    <location>
        <begin position="380"/>
        <end position="400"/>
    </location>
</feature>
<feature type="transmembrane region" description="Helical" evidence="5">
    <location>
        <begin position="475"/>
        <end position="493"/>
    </location>
</feature>
<feature type="transmembrane region" description="Helical" evidence="5">
    <location>
        <begin position="559"/>
        <end position="580"/>
    </location>
</feature>
<accession>A0A8B7ZJZ2</accession>
<name>A0A8B7ZJZ2_ACAPL</name>
<evidence type="ECO:0000256" key="5">
    <source>
        <dbReference type="SAM" id="Phobius"/>
    </source>
</evidence>
<feature type="transmembrane region" description="Helical" evidence="5">
    <location>
        <begin position="427"/>
        <end position="455"/>
    </location>
</feature>
<dbReference type="InterPro" id="IPR036259">
    <property type="entry name" value="MFS_trans_sf"/>
</dbReference>
<keyword evidence="6" id="KW-1185">Reference proteome</keyword>
<feature type="transmembrane region" description="Helical" evidence="5">
    <location>
        <begin position="523"/>
        <end position="547"/>
    </location>
</feature>
<organism evidence="6 7">
    <name type="scientific">Acanthaster planci</name>
    <name type="common">Crown-of-thorns starfish</name>
    <dbReference type="NCBI Taxonomy" id="133434"/>
    <lineage>
        <taxon>Eukaryota</taxon>
        <taxon>Metazoa</taxon>
        <taxon>Echinodermata</taxon>
        <taxon>Eleutherozoa</taxon>
        <taxon>Asterozoa</taxon>
        <taxon>Asteroidea</taxon>
        <taxon>Valvatacea</taxon>
        <taxon>Valvatida</taxon>
        <taxon>Acanthasteridae</taxon>
        <taxon>Acanthaster</taxon>
    </lineage>
</organism>
<dbReference type="SUPFAM" id="SSF103473">
    <property type="entry name" value="MFS general substrate transporter"/>
    <property type="match status" value="2"/>
</dbReference>
<proteinExistence type="predicted"/>
<evidence type="ECO:0000256" key="2">
    <source>
        <dbReference type="ARBA" id="ARBA00022989"/>
    </source>
</evidence>
<protein>
    <submittedName>
        <fullName evidence="7">Sodium-dependent glucose transporter 1A-like</fullName>
    </submittedName>
</protein>
<feature type="region of interest" description="Disordered" evidence="4">
    <location>
        <begin position="334"/>
        <end position="367"/>
    </location>
</feature>
<dbReference type="FunFam" id="1.20.1250.20:FF:000508">
    <property type="entry name" value="Sodium-dependent glucose transporter 1"/>
    <property type="match status" value="1"/>
</dbReference>
<dbReference type="InterPro" id="IPR011701">
    <property type="entry name" value="MFS"/>
</dbReference>
<dbReference type="Gene3D" id="1.20.1250.20">
    <property type="entry name" value="MFS general substrate transporter like domains"/>
    <property type="match status" value="2"/>
</dbReference>
<keyword evidence="2 5" id="KW-1133">Transmembrane helix</keyword>
<evidence type="ECO:0000313" key="6">
    <source>
        <dbReference type="Proteomes" id="UP000694845"/>
    </source>
</evidence>
<dbReference type="GeneID" id="110987488"/>
<reference evidence="7" key="1">
    <citation type="submission" date="2025-08" db="UniProtKB">
        <authorList>
            <consortium name="RefSeq"/>
        </authorList>
    </citation>
    <scope>IDENTIFICATION</scope>
</reference>
<keyword evidence="3 5" id="KW-0472">Membrane</keyword>
<dbReference type="OrthoDB" id="10069710at2759"/>
<feature type="transmembrane region" description="Helical" evidence="5">
    <location>
        <begin position="111"/>
        <end position="129"/>
    </location>
</feature>
<feature type="transmembrane region" description="Helical" evidence="5">
    <location>
        <begin position="600"/>
        <end position="621"/>
    </location>
</feature>
<evidence type="ECO:0000256" key="4">
    <source>
        <dbReference type="SAM" id="MobiDB-lite"/>
    </source>
</evidence>